<reference evidence="1" key="1">
    <citation type="submission" date="2012-11" db="EMBL/GenBank/DDBJ databases">
        <title>Dependencies among metagenomic species, viruses, plasmids and units of genetic variation.</title>
        <authorList>
            <person name="Nielsen H.B."/>
            <person name="Almeida M."/>
            <person name="Juncker A.S."/>
            <person name="Rasmussen S."/>
            <person name="Li J."/>
            <person name="Sunagawa S."/>
            <person name="Plichta D."/>
            <person name="Gautier L."/>
            <person name="Le Chatelier E."/>
            <person name="Peletier E."/>
            <person name="Bonde I."/>
            <person name="Nielsen T."/>
            <person name="Manichanh C."/>
            <person name="Arumugam M."/>
            <person name="Batto J."/>
            <person name="Santos M.B.Q.D."/>
            <person name="Blom N."/>
            <person name="Borruel N."/>
            <person name="Burgdorf K.S."/>
            <person name="Boumezbeur F."/>
            <person name="Casellas F."/>
            <person name="Dore J."/>
            <person name="Guarner F."/>
            <person name="Hansen T."/>
            <person name="Hildebrand F."/>
            <person name="Kaas R.S."/>
            <person name="Kennedy S."/>
            <person name="Kristiansen K."/>
            <person name="Kultima J.R."/>
            <person name="Leonard P."/>
            <person name="Levenez F."/>
            <person name="Lund O."/>
            <person name="Moumen B."/>
            <person name="Le Paslier D."/>
            <person name="Pons N."/>
            <person name="Pedersen O."/>
            <person name="Prifti E."/>
            <person name="Qin J."/>
            <person name="Raes J."/>
            <person name="Tap J."/>
            <person name="Tims S."/>
            <person name="Ussery D.W."/>
            <person name="Yamada T."/>
            <person name="MetaHit consortium"/>
            <person name="Renault P."/>
            <person name="Sicheritz-Ponten T."/>
            <person name="Bork P."/>
            <person name="Wang J."/>
            <person name="Brunak S."/>
            <person name="Ehrlich S.D."/>
        </authorList>
    </citation>
    <scope>NUCLEOTIDE SEQUENCE [LARGE SCALE GENOMIC DNA]</scope>
</reference>
<accession>R6TWG1</accession>
<gene>
    <name evidence="1" type="ORF">BN580_00054</name>
</gene>
<dbReference type="Proteomes" id="UP000017938">
    <property type="component" value="Unassembled WGS sequence"/>
</dbReference>
<comment type="caution">
    <text evidence="1">The sequence shown here is derived from an EMBL/GenBank/DDBJ whole genome shotgun (WGS) entry which is preliminary data.</text>
</comment>
<organism evidence="1 2">
    <name type="scientific">Candidatus Colimorpha enterica</name>
    <dbReference type="NCBI Taxonomy" id="3083063"/>
    <lineage>
        <taxon>Bacteria</taxon>
        <taxon>Pseudomonadati</taxon>
        <taxon>Bacteroidota</taxon>
        <taxon>Bacteroidia</taxon>
        <taxon>Bacteroidales</taxon>
        <taxon>Candidatus Colimorpha</taxon>
    </lineage>
</organism>
<dbReference type="STRING" id="1263015.BN580_00054"/>
<proteinExistence type="predicted"/>
<protein>
    <submittedName>
        <fullName evidence="1">Uncharacterized protein</fullName>
    </submittedName>
</protein>
<sequence>MLSKTECYYSLAVATPIGTTSFTYESGRSDVLSKITLPDGKEQNYSYDIVGNPSHLFLEDGNQYAATWSYGRRLTMACVKLH</sequence>
<evidence type="ECO:0000313" key="1">
    <source>
        <dbReference type="EMBL" id="CDC72251.1"/>
    </source>
</evidence>
<evidence type="ECO:0000313" key="2">
    <source>
        <dbReference type="Proteomes" id="UP000017938"/>
    </source>
</evidence>
<dbReference type="AlphaFoldDB" id="R6TWG1"/>
<dbReference type="EMBL" id="CBFW010000101">
    <property type="protein sequence ID" value="CDC72251.1"/>
    <property type="molecule type" value="Genomic_DNA"/>
</dbReference>
<name>R6TWG1_9BACT</name>